<protein>
    <recommendedName>
        <fullName evidence="4">Oligosaccharide repeat unit polymerase</fullName>
    </recommendedName>
</protein>
<organism evidence="2 3">
    <name type="scientific">Paenibacillus odorifer</name>
    <dbReference type="NCBI Taxonomy" id="189426"/>
    <lineage>
        <taxon>Bacteria</taxon>
        <taxon>Bacillati</taxon>
        <taxon>Bacillota</taxon>
        <taxon>Bacilli</taxon>
        <taxon>Bacillales</taxon>
        <taxon>Paenibacillaceae</taxon>
        <taxon>Paenibacillus</taxon>
    </lineage>
</organism>
<accession>A0A1R0X6T4</accession>
<keyword evidence="1" id="KW-0812">Transmembrane</keyword>
<keyword evidence="1" id="KW-0472">Membrane</keyword>
<feature type="transmembrane region" description="Helical" evidence="1">
    <location>
        <begin position="251"/>
        <end position="271"/>
    </location>
</feature>
<name>A0A1R0X6T4_9BACL</name>
<comment type="caution">
    <text evidence="2">The sequence shown here is derived from an EMBL/GenBank/DDBJ whole genome shotgun (WGS) entry which is preliminary data.</text>
</comment>
<dbReference type="AlphaFoldDB" id="A0A1R0X6T4"/>
<feature type="transmembrane region" description="Helical" evidence="1">
    <location>
        <begin position="23"/>
        <end position="40"/>
    </location>
</feature>
<feature type="transmembrane region" description="Helical" evidence="1">
    <location>
        <begin position="60"/>
        <end position="79"/>
    </location>
</feature>
<proteinExistence type="predicted"/>
<evidence type="ECO:0000256" key="1">
    <source>
        <dbReference type="SAM" id="Phobius"/>
    </source>
</evidence>
<keyword evidence="1" id="KW-1133">Transmembrane helix</keyword>
<feature type="transmembrane region" description="Helical" evidence="1">
    <location>
        <begin position="105"/>
        <end position="125"/>
    </location>
</feature>
<evidence type="ECO:0000313" key="3">
    <source>
        <dbReference type="Proteomes" id="UP000187465"/>
    </source>
</evidence>
<evidence type="ECO:0000313" key="2">
    <source>
        <dbReference type="EMBL" id="OMD30249.1"/>
    </source>
</evidence>
<feature type="transmembrane region" description="Helical" evidence="1">
    <location>
        <begin position="382"/>
        <end position="399"/>
    </location>
</feature>
<feature type="transmembrane region" description="Helical" evidence="1">
    <location>
        <begin position="213"/>
        <end position="231"/>
    </location>
</feature>
<feature type="transmembrane region" description="Helical" evidence="1">
    <location>
        <begin position="166"/>
        <end position="182"/>
    </location>
</feature>
<dbReference type="EMBL" id="MKQP01000026">
    <property type="protein sequence ID" value="OMD30249.1"/>
    <property type="molecule type" value="Genomic_DNA"/>
</dbReference>
<reference evidence="2 3" key="1">
    <citation type="submission" date="2016-10" db="EMBL/GenBank/DDBJ databases">
        <title>Paenibacillus species isolates.</title>
        <authorList>
            <person name="Beno S.M."/>
        </authorList>
    </citation>
    <scope>NUCLEOTIDE SEQUENCE [LARGE SCALE GENOMIC DNA]</scope>
    <source>
        <strain evidence="2 3">FSL H7-0604</strain>
    </source>
</reference>
<sequence length="405" mass="46957">MEFIFTFVISTLIYFEYKLYKTFLNPFIIISGIYLLMIPFNNFFGVRLLDFYKVDSDSIVYILYFLIIIFLISIFFRLFKKKDANSYTYNIQNYEHNITKTYSKFILLLFCIGVLAKYISLFQSINMYGIENIKGKSFGIFAHIGSLSTILLPYTLILYLDNKKKAHYLILIILVFFNLFLFGGKYNIFISFIHMIIFYGIIRNINIRKTLKYVLLTVFVGVLVFIGIYAVKPLITLGYFDKNLFIVSLEFSVKHFFSYLFGPLISTNYFFHNNIDSIQGISIMFTVPINIVKAIFSTGDYIYPAYTFPVPISDILNTNVGGLFAESVYNSGFLVATIYITVFFSIVYYFYNNAMSAGGNIALVAYMLSVISMMFFGNFLTLSGIVLNFIYLYVIEIILKKKIVF</sequence>
<gene>
    <name evidence="2" type="ORF">BJP51_20800</name>
</gene>
<dbReference type="Proteomes" id="UP000187465">
    <property type="component" value="Unassembled WGS sequence"/>
</dbReference>
<feature type="transmembrane region" description="Helical" evidence="1">
    <location>
        <begin position="358"/>
        <end position="376"/>
    </location>
</feature>
<feature type="transmembrane region" description="Helical" evidence="1">
    <location>
        <begin position="283"/>
        <end position="303"/>
    </location>
</feature>
<evidence type="ECO:0008006" key="4">
    <source>
        <dbReference type="Google" id="ProtNLM"/>
    </source>
</evidence>
<feature type="transmembrane region" description="Helical" evidence="1">
    <location>
        <begin position="188"/>
        <end position="206"/>
    </location>
</feature>
<feature type="transmembrane region" description="Helical" evidence="1">
    <location>
        <begin position="137"/>
        <end position="159"/>
    </location>
</feature>
<feature type="transmembrane region" description="Helical" evidence="1">
    <location>
        <begin position="332"/>
        <end position="351"/>
    </location>
</feature>